<keyword evidence="6 14" id="KW-0479">Metal-binding</keyword>
<name>A0A212QQU4_9CHLR</name>
<dbReference type="NCBIfam" id="NF004064">
    <property type="entry name" value="PRK05578.1"/>
    <property type="match status" value="1"/>
</dbReference>
<evidence type="ECO:0000256" key="15">
    <source>
        <dbReference type="RuleBase" id="RU364006"/>
    </source>
</evidence>
<evidence type="ECO:0000256" key="13">
    <source>
        <dbReference type="PIRSR" id="PIRSR606262-2"/>
    </source>
</evidence>
<evidence type="ECO:0000256" key="6">
    <source>
        <dbReference type="ARBA" id="ARBA00022723"/>
    </source>
</evidence>
<evidence type="ECO:0000256" key="10">
    <source>
        <dbReference type="ARBA" id="ARBA00049252"/>
    </source>
</evidence>
<dbReference type="AlphaFoldDB" id="A0A212QQU4"/>
<dbReference type="GO" id="GO:0055086">
    <property type="term" value="P:nucleobase-containing small molecule metabolic process"/>
    <property type="evidence" value="ECO:0007669"/>
    <property type="project" value="UniProtKB-ARBA"/>
</dbReference>
<dbReference type="InterPro" id="IPR016193">
    <property type="entry name" value="Cytidine_deaminase-like"/>
</dbReference>
<dbReference type="GO" id="GO:0008270">
    <property type="term" value="F:zinc ion binding"/>
    <property type="evidence" value="ECO:0007669"/>
    <property type="project" value="UniProtKB-UniRule"/>
</dbReference>
<dbReference type="FunCoup" id="A0A212QQU4">
    <property type="interactions" value="122"/>
</dbReference>
<comment type="cofactor">
    <cofactor evidence="1 14 15">
        <name>Zn(2+)</name>
        <dbReference type="ChEBI" id="CHEBI:29105"/>
    </cofactor>
</comment>
<reference evidence="18" key="1">
    <citation type="submission" date="2017-06" db="EMBL/GenBank/DDBJ databases">
        <authorList>
            <person name="Varghese N."/>
            <person name="Submissions S."/>
        </authorList>
    </citation>
    <scope>NUCLEOTIDE SEQUENCE [LARGE SCALE GENOMIC DNA]</scope>
    <source>
        <strain evidence="18">JAD2</strain>
    </source>
</reference>
<dbReference type="Pfam" id="PF00383">
    <property type="entry name" value="dCMP_cyt_deam_1"/>
    <property type="match status" value="1"/>
</dbReference>
<dbReference type="NCBIfam" id="TIGR01354">
    <property type="entry name" value="cyt_deam_tetra"/>
    <property type="match status" value="1"/>
</dbReference>
<evidence type="ECO:0000256" key="7">
    <source>
        <dbReference type="ARBA" id="ARBA00022801"/>
    </source>
</evidence>
<dbReference type="PROSITE" id="PS51747">
    <property type="entry name" value="CYT_DCMP_DEAMINASES_2"/>
    <property type="match status" value="1"/>
</dbReference>
<evidence type="ECO:0000259" key="16">
    <source>
        <dbReference type="PROSITE" id="PS51747"/>
    </source>
</evidence>
<dbReference type="FunFam" id="3.40.140.10:FF:000008">
    <property type="entry name" value="Cytidine deaminase"/>
    <property type="match status" value="1"/>
</dbReference>
<dbReference type="InterPro" id="IPR050202">
    <property type="entry name" value="Cyt/Deoxycyt_deaminase"/>
</dbReference>
<dbReference type="GO" id="GO:0042802">
    <property type="term" value="F:identical protein binding"/>
    <property type="evidence" value="ECO:0007669"/>
    <property type="project" value="UniProtKB-ARBA"/>
</dbReference>
<dbReference type="InterPro" id="IPR002125">
    <property type="entry name" value="CMP_dCMP_dom"/>
</dbReference>
<feature type="binding site" evidence="13">
    <location>
        <begin position="42"/>
        <end position="48"/>
    </location>
    <ligand>
        <name>substrate</name>
    </ligand>
</feature>
<sequence length="131" mass="14159">MEDRALVELALRMRERAYAPYSGYRVGAALLSASGQVFTGCNVENAVYPLGLCAERVAVFKAISEGEHHFTAIAVATENGGTPCGACRQVLSEFSPDLRILLVDAKGHVRETSLRALLPEPFGPRDLQAVR</sequence>
<feature type="active site" description="Proton donor" evidence="12">
    <location>
        <position position="55"/>
    </location>
</feature>
<comment type="catalytic activity">
    <reaction evidence="10 15">
        <text>2'-deoxycytidine + H2O + H(+) = 2'-deoxyuridine + NH4(+)</text>
        <dbReference type="Rhea" id="RHEA:13433"/>
        <dbReference type="ChEBI" id="CHEBI:15377"/>
        <dbReference type="ChEBI" id="CHEBI:15378"/>
        <dbReference type="ChEBI" id="CHEBI:15698"/>
        <dbReference type="ChEBI" id="CHEBI:16450"/>
        <dbReference type="ChEBI" id="CHEBI:28938"/>
        <dbReference type="EC" id="3.5.4.5"/>
    </reaction>
</comment>
<dbReference type="SUPFAM" id="SSF53927">
    <property type="entry name" value="Cytidine deaminase-like"/>
    <property type="match status" value="1"/>
</dbReference>
<evidence type="ECO:0000256" key="5">
    <source>
        <dbReference type="ARBA" id="ARBA00018266"/>
    </source>
</evidence>
<gene>
    <name evidence="17" type="ORF">SAMN02746019_00027360</name>
</gene>
<feature type="binding site" evidence="14">
    <location>
        <position position="84"/>
    </location>
    <ligand>
        <name>Zn(2+)</name>
        <dbReference type="ChEBI" id="CHEBI:29105"/>
        <note>catalytic</note>
    </ligand>
</feature>
<evidence type="ECO:0000256" key="11">
    <source>
        <dbReference type="ARBA" id="ARBA00049558"/>
    </source>
</evidence>
<dbReference type="InterPro" id="IPR006262">
    <property type="entry name" value="Cyt_deam_tetra"/>
</dbReference>
<evidence type="ECO:0000256" key="9">
    <source>
        <dbReference type="ARBA" id="ARBA00032005"/>
    </source>
</evidence>
<dbReference type="GO" id="GO:0004126">
    <property type="term" value="F:cytidine deaminase activity"/>
    <property type="evidence" value="ECO:0007669"/>
    <property type="project" value="UniProtKB-UniRule"/>
</dbReference>
<comment type="catalytic activity">
    <reaction evidence="11 15">
        <text>cytidine + H2O + H(+) = uridine + NH4(+)</text>
        <dbReference type="Rhea" id="RHEA:16069"/>
        <dbReference type="ChEBI" id="CHEBI:15377"/>
        <dbReference type="ChEBI" id="CHEBI:15378"/>
        <dbReference type="ChEBI" id="CHEBI:16704"/>
        <dbReference type="ChEBI" id="CHEBI:17562"/>
        <dbReference type="ChEBI" id="CHEBI:28938"/>
        <dbReference type="EC" id="3.5.4.5"/>
    </reaction>
</comment>
<dbReference type="InParanoid" id="A0A212QQU4"/>
<evidence type="ECO:0000256" key="12">
    <source>
        <dbReference type="PIRSR" id="PIRSR606262-1"/>
    </source>
</evidence>
<dbReference type="EMBL" id="FYEK01000020">
    <property type="protein sequence ID" value="SNB61892.1"/>
    <property type="molecule type" value="Genomic_DNA"/>
</dbReference>
<evidence type="ECO:0000256" key="14">
    <source>
        <dbReference type="PIRSR" id="PIRSR606262-3"/>
    </source>
</evidence>
<evidence type="ECO:0000313" key="17">
    <source>
        <dbReference type="EMBL" id="SNB61892.1"/>
    </source>
</evidence>
<dbReference type="PANTHER" id="PTHR11644">
    <property type="entry name" value="CYTIDINE DEAMINASE"/>
    <property type="match status" value="1"/>
</dbReference>
<protein>
    <recommendedName>
        <fullName evidence="5 15">Cytidine deaminase</fullName>
        <ecNumber evidence="4 15">3.5.4.5</ecNumber>
    </recommendedName>
    <alternativeName>
        <fullName evidence="9 15">Cytidine aminohydrolase</fullName>
    </alternativeName>
</protein>
<feature type="binding site" evidence="14">
    <location>
        <position position="87"/>
    </location>
    <ligand>
        <name>Zn(2+)</name>
        <dbReference type="ChEBI" id="CHEBI:29105"/>
        <note>catalytic</note>
    </ligand>
</feature>
<keyword evidence="18" id="KW-1185">Reference proteome</keyword>
<keyword evidence="8 14" id="KW-0862">Zinc</keyword>
<dbReference type="InterPro" id="IPR016192">
    <property type="entry name" value="APOBEC/CMP_deaminase_Zn-bd"/>
</dbReference>
<dbReference type="CDD" id="cd01283">
    <property type="entry name" value="cytidine_deaminase"/>
    <property type="match status" value="1"/>
</dbReference>
<feature type="domain" description="CMP/dCMP-type deaminase" evidence="16">
    <location>
        <begin position="1"/>
        <end position="125"/>
    </location>
</feature>
<dbReference type="RefSeq" id="WP_088570726.1">
    <property type="nucleotide sequence ID" value="NZ_FYEK01000020.1"/>
</dbReference>
<evidence type="ECO:0000256" key="1">
    <source>
        <dbReference type="ARBA" id="ARBA00001947"/>
    </source>
</evidence>
<evidence type="ECO:0000256" key="3">
    <source>
        <dbReference type="ARBA" id="ARBA00006576"/>
    </source>
</evidence>
<evidence type="ECO:0000256" key="8">
    <source>
        <dbReference type="ARBA" id="ARBA00022833"/>
    </source>
</evidence>
<comment type="function">
    <text evidence="2 15">This enzyme scavenges exogenous and endogenous cytidine and 2'-deoxycytidine for UMP synthesis.</text>
</comment>
<evidence type="ECO:0000256" key="4">
    <source>
        <dbReference type="ARBA" id="ARBA00012783"/>
    </source>
</evidence>
<keyword evidence="7 15" id="KW-0378">Hydrolase</keyword>
<dbReference type="EC" id="3.5.4.5" evidence="4 15"/>
<dbReference type="PANTHER" id="PTHR11644:SF2">
    <property type="entry name" value="CYTIDINE DEAMINASE"/>
    <property type="match status" value="1"/>
</dbReference>
<dbReference type="Gene3D" id="3.40.140.10">
    <property type="entry name" value="Cytidine Deaminase, domain 2"/>
    <property type="match status" value="1"/>
</dbReference>
<proteinExistence type="inferred from homology"/>
<evidence type="ECO:0000313" key="18">
    <source>
        <dbReference type="Proteomes" id="UP000197025"/>
    </source>
</evidence>
<dbReference type="PROSITE" id="PS00903">
    <property type="entry name" value="CYT_DCMP_DEAMINASES_1"/>
    <property type="match status" value="1"/>
</dbReference>
<organism evidence="17 18">
    <name type="scientific">Thermoflexus hugenholtzii JAD2</name>
    <dbReference type="NCBI Taxonomy" id="877466"/>
    <lineage>
        <taxon>Bacteria</taxon>
        <taxon>Bacillati</taxon>
        <taxon>Chloroflexota</taxon>
        <taxon>Thermoflexia</taxon>
        <taxon>Thermoflexales</taxon>
        <taxon>Thermoflexaceae</taxon>
        <taxon>Thermoflexus</taxon>
    </lineage>
</organism>
<comment type="similarity">
    <text evidence="3 15">Belongs to the cytidine and deoxycytidylate deaminase family.</text>
</comment>
<dbReference type="GO" id="GO:0072527">
    <property type="term" value="P:pyrimidine-containing compound metabolic process"/>
    <property type="evidence" value="ECO:0007669"/>
    <property type="project" value="UniProtKB-ARBA"/>
</dbReference>
<dbReference type="Proteomes" id="UP000197025">
    <property type="component" value="Unassembled WGS sequence"/>
</dbReference>
<dbReference type="OrthoDB" id="9795347at2"/>
<feature type="binding site" evidence="14">
    <location>
        <position position="53"/>
    </location>
    <ligand>
        <name>Zn(2+)</name>
        <dbReference type="ChEBI" id="CHEBI:29105"/>
        <note>catalytic</note>
    </ligand>
</feature>
<evidence type="ECO:0000256" key="2">
    <source>
        <dbReference type="ARBA" id="ARBA00003949"/>
    </source>
</evidence>
<dbReference type="GO" id="GO:0005829">
    <property type="term" value="C:cytosol"/>
    <property type="evidence" value="ECO:0007669"/>
    <property type="project" value="TreeGrafter"/>
</dbReference>
<accession>A0A212QQU4</accession>